<accession>A0A225AAA5</accession>
<sequence>MNPFAFLSSLPSPPSIQTRKALLLLDFQNEFVRPNGRLPVHNTFDILETIPGLVQSFRRTGEVVWVRTQYEGPRSLIDPEYGGERIVISGGSLDTKNQKKGRQGRDDNIDGSEEIDPEAFLSGPEPACLPQTYGVQFPAPILAAIDHEHDFVIEKSDYSALQSPGMVLSLRSRLVTELYICGSLSNVSVYATALDAAQQGFAITLIEDCMGYRSFARHEQAIRRLADIVGANGMSAQELLDDDDWEETQEIARASSPAQGPAEPQLSSSDHESRVVQPSGIEGVLDHLVVKTSPPIKRVSITEQPTNADNAYTARSLRTPSPNTTAHRDGEIEADDNPYDDDDEEPLVLPPTKYPRAFAASRGIRETRNLVANSTRLRRNKSSGNSPSSSRQPRSAAAGSASARTSVSPATSVNATKGLSAASPNSPARGILPAPSSEPANYAKKKKKITGKEYLGPDDTIAEGDSRIVYNLDLPIDAFEKIHKEVNWQRMYHMSGQVPRLVAVQGAVSQDKCFPVYRHPADESPTLEPFTETVNVVRTCAERIVGHLLNHALIQMYRDGQDNISEHSDKTLDIVRGSSIVNISLGAQRTMTLRTKRSAPTDGKTAENDNDDDNASHSRQKQQVLMPSGSMFILGPSSNMRWLHGIRPDKRPESEKSCEEKAYHGERISLTFRNIGTFINPESQTIWGQGAISKRPDSARKVIHGDAAETERLIRAFGTENRETNFDWDGVYGYGFDVVNFIEPAVTRLDLCGDSIADMRVRLCLTENGMRYEAVYPLNLPQTTYTSPDSKTVIAGDIPILLYLASLDSASISARPGVNLVRGGDSLAEISNLDRASREHILNSPEPDYGLLSVWNDKLREAEATVGHHFVSGPTFTVDDIALWPILYEIEKQKGIISGSTQYPSLSAYYQRIEKRGCVRVVLGEISNNRGRDALCLSPGH</sequence>
<name>A0A225AAA5_TALAT</name>
<keyword evidence="5" id="KW-1185">Reference proteome</keyword>
<dbReference type="STRING" id="1441469.A0A225AAA5"/>
<feature type="compositionally biased region" description="Acidic residues" evidence="2">
    <location>
        <begin position="332"/>
        <end position="346"/>
    </location>
</feature>
<protein>
    <recommendedName>
        <fullName evidence="3">Fe2OG dioxygenase domain-containing protein</fullName>
    </recommendedName>
</protein>
<dbReference type="RefSeq" id="XP_020118012.1">
    <property type="nucleotide sequence ID" value="XM_020269117.1"/>
</dbReference>
<feature type="region of interest" description="Disordered" evidence="2">
    <location>
        <begin position="92"/>
        <end position="116"/>
    </location>
</feature>
<dbReference type="InterPro" id="IPR036282">
    <property type="entry name" value="Glutathione-S-Trfase_C_sf"/>
</dbReference>
<dbReference type="GO" id="GO:0051213">
    <property type="term" value="F:dioxygenase activity"/>
    <property type="evidence" value="ECO:0007669"/>
    <property type="project" value="InterPro"/>
</dbReference>
<feature type="compositionally biased region" description="Polar residues" evidence="2">
    <location>
        <begin position="316"/>
        <end position="325"/>
    </location>
</feature>
<dbReference type="InterPro" id="IPR037151">
    <property type="entry name" value="AlkB-like_sf"/>
</dbReference>
<dbReference type="InterPro" id="IPR032854">
    <property type="entry name" value="ALKBH3"/>
</dbReference>
<evidence type="ECO:0000256" key="1">
    <source>
        <dbReference type="ARBA" id="ARBA00006336"/>
    </source>
</evidence>
<feature type="compositionally biased region" description="Polar residues" evidence="2">
    <location>
        <begin position="301"/>
        <end position="310"/>
    </location>
</feature>
<dbReference type="InterPro" id="IPR000868">
    <property type="entry name" value="Isochorismatase-like_dom"/>
</dbReference>
<dbReference type="GO" id="GO:0006307">
    <property type="term" value="P:DNA alkylation repair"/>
    <property type="evidence" value="ECO:0007669"/>
    <property type="project" value="InterPro"/>
</dbReference>
<proteinExistence type="inferred from homology"/>
<evidence type="ECO:0000313" key="4">
    <source>
        <dbReference type="EMBL" id="OKL57891.1"/>
    </source>
</evidence>
<dbReference type="PANTHER" id="PTHR31212">
    <property type="entry name" value="ALPHA-KETOGLUTARATE-DEPENDENT DIOXYGENASE ALKB HOMOLOG 3"/>
    <property type="match status" value="1"/>
</dbReference>
<reference evidence="4 5" key="1">
    <citation type="submission" date="2015-06" db="EMBL/GenBank/DDBJ databases">
        <title>Talaromyces atroroseus IBT 11181 draft genome.</title>
        <authorList>
            <person name="Rasmussen K.B."/>
            <person name="Rasmussen S."/>
            <person name="Petersen B."/>
            <person name="Sicheritz-Ponten T."/>
            <person name="Mortensen U.H."/>
            <person name="Thrane U."/>
        </authorList>
    </citation>
    <scope>NUCLEOTIDE SEQUENCE [LARGE SCALE GENOMIC DNA]</scope>
    <source>
        <strain evidence="4 5">IBT 11181</strain>
    </source>
</reference>
<dbReference type="SUPFAM" id="SSF47616">
    <property type="entry name" value="GST C-terminal domain-like"/>
    <property type="match status" value="1"/>
</dbReference>
<dbReference type="SUPFAM" id="SSF51197">
    <property type="entry name" value="Clavaminate synthase-like"/>
    <property type="match status" value="1"/>
</dbReference>
<dbReference type="CDD" id="cd00431">
    <property type="entry name" value="cysteine_hydrolases"/>
    <property type="match status" value="1"/>
</dbReference>
<dbReference type="Gene3D" id="3.40.50.850">
    <property type="entry name" value="Isochorismatase-like"/>
    <property type="match status" value="1"/>
</dbReference>
<dbReference type="GeneID" id="31006555"/>
<dbReference type="EMBL" id="LFMY01000010">
    <property type="protein sequence ID" value="OKL57891.1"/>
    <property type="molecule type" value="Genomic_DNA"/>
</dbReference>
<dbReference type="OrthoDB" id="445341at2759"/>
<dbReference type="InterPro" id="IPR027450">
    <property type="entry name" value="AlkB-like"/>
</dbReference>
<dbReference type="AlphaFoldDB" id="A0A225AAA5"/>
<organism evidence="4 5">
    <name type="scientific">Talaromyces atroroseus</name>
    <dbReference type="NCBI Taxonomy" id="1441469"/>
    <lineage>
        <taxon>Eukaryota</taxon>
        <taxon>Fungi</taxon>
        <taxon>Dikarya</taxon>
        <taxon>Ascomycota</taxon>
        <taxon>Pezizomycotina</taxon>
        <taxon>Eurotiomycetes</taxon>
        <taxon>Eurotiomycetidae</taxon>
        <taxon>Eurotiales</taxon>
        <taxon>Trichocomaceae</taxon>
        <taxon>Talaromyces</taxon>
        <taxon>Talaromyces sect. Trachyspermi</taxon>
    </lineage>
</organism>
<feature type="region of interest" description="Disordered" evidence="2">
    <location>
        <begin position="250"/>
        <end position="276"/>
    </location>
</feature>
<dbReference type="InterPro" id="IPR036380">
    <property type="entry name" value="Isochorismatase-like_sf"/>
</dbReference>
<comment type="caution">
    <text evidence="4">The sequence shown here is derived from an EMBL/GenBank/DDBJ whole genome shotgun (WGS) entry which is preliminary data.</text>
</comment>
<feature type="domain" description="Fe2OG dioxygenase" evidence="3">
    <location>
        <begin position="548"/>
        <end position="676"/>
    </location>
</feature>
<comment type="similarity">
    <text evidence="1">Belongs to the isochorismatase family.</text>
</comment>
<gene>
    <name evidence="4" type="ORF">UA08_06800</name>
</gene>
<feature type="region of interest" description="Disordered" evidence="2">
    <location>
        <begin position="296"/>
        <end position="446"/>
    </location>
</feature>
<dbReference type="Gene3D" id="2.60.120.590">
    <property type="entry name" value="Alpha-ketoglutarate-dependent dioxygenase AlkB-like"/>
    <property type="match status" value="1"/>
</dbReference>
<evidence type="ECO:0000256" key="2">
    <source>
        <dbReference type="SAM" id="MobiDB-lite"/>
    </source>
</evidence>
<evidence type="ECO:0000313" key="5">
    <source>
        <dbReference type="Proteomes" id="UP000214365"/>
    </source>
</evidence>
<dbReference type="InterPro" id="IPR005123">
    <property type="entry name" value="Oxoglu/Fe-dep_dioxygenase_dom"/>
</dbReference>
<feature type="compositionally biased region" description="Low complexity" evidence="2">
    <location>
        <begin position="382"/>
        <end position="408"/>
    </location>
</feature>
<dbReference type="Pfam" id="PF00857">
    <property type="entry name" value="Isochorismatase"/>
    <property type="match status" value="1"/>
</dbReference>
<dbReference type="PANTHER" id="PTHR31212:SF5">
    <property type="entry name" value="ISOCHORISMATASE FAMILY PROTEIN FAMILY (AFU_ORTHOLOGUE AFUA_3G14500)"/>
    <property type="match status" value="1"/>
</dbReference>
<feature type="region of interest" description="Disordered" evidence="2">
    <location>
        <begin position="591"/>
        <end position="627"/>
    </location>
</feature>
<evidence type="ECO:0000259" key="3">
    <source>
        <dbReference type="PROSITE" id="PS51471"/>
    </source>
</evidence>
<dbReference type="Pfam" id="PF13532">
    <property type="entry name" value="2OG-FeII_Oxy_2"/>
    <property type="match status" value="1"/>
</dbReference>
<dbReference type="Proteomes" id="UP000214365">
    <property type="component" value="Unassembled WGS sequence"/>
</dbReference>
<dbReference type="PROSITE" id="PS51471">
    <property type="entry name" value="FE2OG_OXY"/>
    <property type="match status" value="1"/>
</dbReference>
<dbReference type="SUPFAM" id="SSF52499">
    <property type="entry name" value="Isochorismatase-like hydrolases"/>
    <property type="match status" value="1"/>
</dbReference>
<feature type="compositionally biased region" description="Polar residues" evidence="2">
    <location>
        <begin position="409"/>
        <end position="426"/>
    </location>
</feature>